<dbReference type="EMBL" id="BMEL01000002">
    <property type="protein sequence ID" value="GGF17216.1"/>
    <property type="molecule type" value="Genomic_DNA"/>
</dbReference>
<reference evidence="2" key="2">
    <citation type="submission" date="2020-09" db="EMBL/GenBank/DDBJ databases">
        <authorList>
            <person name="Sun Q."/>
            <person name="Zhou Y."/>
        </authorList>
    </citation>
    <scope>NUCLEOTIDE SEQUENCE</scope>
    <source>
        <strain evidence="2">CGMCC 1.12153</strain>
    </source>
</reference>
<comment type="caution">
    <text evidence="2">The sequence shown here is derived from an EMBL/GenBank/DDBJ whole genome shotgun (WGS) entry which is preliminary data.</text>
</comment>
<feature type="region of interest" description="Disordered" evidence="1">
    <location>
        <begin position="1"/>
        <end position="36"/>
    </location>
</feature>
<keyword evidence="3" id="KW-1185">Reference proteome</keyword>
<gene>
    <name evidence="2" type="ORF">GCM10010954_14850</name>
</gene>
<evidence type="ECO:0000313" key="3">
    <source>
        <dbReference type="Proteomes" id="UP000660110"/>
    </source>
</evidence>
<dbReference type="Proteomes" id="UP000660110">
    <property type="component" value="Unassembled WGS sequence"/>
</dbReference>
<reference evidence="2" key="1">
    <citation type="journal article" date="2014" name="Int. J. Syst. Evol. Microbiol.">
        <title>Complete genome sequence of Corynebacterium casei LMG S-19264T (=DSM 44701T), isolated from a smear-ripened cheese.</title>
        <authorList>
            <consortium name="US DOE Joint Genome Institute (JGI-PGF)"/>
            <person name="Walter F."/>
            <person name="Albersmeier A."/>
            <person name="Kalinowski J."/>
            <person name="Ruckert C."/>
        </authorList>
    </citation>
    <scope>NUCLEOTIDE SEQUENCE</scope>
    <source>
        <strain evidence="2">CGMCC 1.12153</strain>
    </source>
</reference>
<organism evidence="2 3">
    <name type="scientific">Halobacillus andaensis</name>
    <dbReference type="NCBI Taxonomy" id="1176239"/>
    <lineage>
        <taxon>Bacteria</taxon>
        <taxon>Bacillati</taxon>
        <taxon>Bacillota</taxon>
        <taxon>Bacilli</taxon>
        <taxon>Bacillales</taxon>
        <taxon>Bacillaceae</taxon>
        <taxon>Halobacillus</taxon>
    </lineage>
</organism>
<proteinExistence type="predicted"/>
<accession>A0A917EUB0</accession>
<protein>
    <submittedName>
        <fullName evidence="2">Uncharacterized protein</fullName>
    </submittedName>
</protein>
<sequence length="58" mass="6892">MVRLPWEKELDETPQGVKTTEEARQFPHRKANRSQPPILLTLQQTQLNDLPSWLLFHK</sequence>
<evidence type="ECO:0000313" key="2">
    <source>
        <dbReference type="EMBL" id="GGF17216.1"/>
    </source>
</evidence>
<name>A0A917EUB0_HALAA</name>
<evidence type="ECO:0000256" key="1">
    <source>
        <dbReference type="SAM" id="MobiDB-lite"/>
    </source>
</evidence>
<dbReference type="AlphaFoldDB" id="A0A917EUB0"/>